<keyword evidence="4" id="KW-0067">ATP-binding</keyword>
<evidence type="ECO:0000256" key="3">
    <source>
        <dbReference type="ARBA" id="ARBA00022741"/>
    </source>
</evidence>
<sequence length="528" mass="58629">MAEAIQQLVLDTLDKHGRIKDTRTLVLPGQQDAAATHDAQITILGALNSLASRNMIAYTTHETVSHVLTQEGAQIALEGSHESRVWAALPSKGVGSPITPKQLEQMLGAETSKVGQSRAFRNKWIGKEGDGLVKLVPEIKDETQMQVREVDSTGTLQAGEKALAELRKRKLIVQKKGQWFTVEKGSDFSTSIEKPETDLTVDMITSGSWKAAKFKKYNFEADGMLPNGGALHPLLKVREEIRNIFLEMGFAEMPTSSFVESAFWCFDSLFVPQQHPAREVQDTFYLSDPSTSLPPPADYYARVAKVHEHGDHGSTGYRAPWSDAESRKLLLRTHTTASSASMLYKLAAKCRGEDIDSSTDEPAAHGTAPKTASNGDSFKSAKLFSIDRVFRNETMDATHLAEFHQVEGVVADRGLTLADLIGFMRVFFKKMGIENLRFKPAYNPYTEPSLEIFAFHPQLKKWVEVGNSGMFRPEMLRPMGFPEDVHVHGWGIGLERPTMIRYGINNIRTLVGHKVSIEGVEKSPAVRF</sequence>
<dbReference type="EC" id="6.1.1.20" evidence="1"/>
<evidence type="ECO:0000256" key="1">
    <source>
        <dbReference type="ARBA" id="ARBA00012814"/>
    </source>
</evidence>
<accession>M2RP85</accession>
<evidence type="ECO:0000313" key="10">
    <source>
        <dbReference type="Proteomes" id="UP000016930"/>
    </source>
</evidence>
<evidence type="ECO:0000256" key="6">
    <source>
        <dbReference type="ARBA" id="ARBA00023146"/>
    </source>
</evidence>
<dbReference type="OrthoDB" id="238316at2759"/>
<dbReference type="InterPro" id="IPR045864">
    <property type="entry name" value="aa-tRNA-synth_II/BPL/LPL"/>
</dbReference>
<evidence type="ECO:0000256" key="7">
    <source>
        <dbReference type="ARBA" id="ARBA00030612"/>
    </source>
</evidence>
<dbReference type="Gene3D" id="3.30.930.10">
    <property type="entry name" value="Bira Bifunctional Protein, Domain 2"/>
    <property type="match status" value="1"/>
</dbReference>
<dbReference type="InterPro" id="IPR040725">
    <property type="entry name" value="PheRS_DBD3"/>
</dbReference>
<feature type="domain" description="Aminoacyl-transfer RNA synthetases class-II family profile" evidence="8">
    <location>
        <begin position="382"/>
        <end position="524"/>
    </location>
</feature>
<dbReference type="PROSITE" id="PS50862">
    <property type="entry name" value="AA_TRNA_LIGASE_II"/>
    <property type="match status" value="1"/>
</dbReference>
<dbReference type="PANTHER" id="PTHR11538:SF40">
    <property type="entry name" value="PHENYLALANINE--TRNA LIGASE ALPHA SUBUNIT"/>
    <property type="match status" value="1"/>
</dbReference>
<organism evidence="9 10">
    <name type="scientific">Ceriporiopsis subvermispora (strain B)</name>
    <name type="common">White-rot fungus</name>
    <name type="synonym">Gelatoporia subvermispora</name>
    <dbReference type="NCBI Taxonomy" id="914234"/>
    <lineage>
        <taxon>Eukaryota</taxon>
        <taxon>Fungi</taxon>
        <taxon>Dikarya</taxon>
        <taxon>Basidiomycota</taxon>
        <taxon>Agaricomycotina</taxon>
        <taxon>Agaricomycetes</taxon>
        <taxon>Polyporales</taxon>
        <taxon>Gelatoporiaceae</taxon>
        <taxon>Gelatoporia</taxon>
    </lineage>
</organism>
<dbReference type="GO" id="GO:0000049">
    <property type="term" value="F:tRNA binding"/>
    <property type="evidence" value="ECO:0007669"/>
    <property type="project" value="InterPro"/>
</dbReference>
<dbReference type="STRING" id="914234.M2RP85"/>
<gene>
    <name evidence="9" type="ORF">CERSUDRAFT_111259</name>
</gene>
<dbReference type="CDD" id="cd00496">
    <property type="entry name" value="PheRS_alpha_core"/>
    <property type="match status" value="1"/>
</dbReference>
<keyword evidence="10" id="KW-1185">Reference proteome</keyword>
<dbReference type="Gene3D" id="1.10.10.2320">
    <property type="match status" value="1"/>
</dbReference>
<dbReference type="HOGENOM" id="CLU_025086_2_0_1"/>
<dbReference type="GO" id="GO:0005829">
    <property type="term" value="C:cytosol"/>
    <property type="evidence" value="ECO:0007669"/>
    <property type="project" value="TreeGrafter"/>
</dbReference>
<evidence type="ECO:0000256" key="2">
    <source>
        <dbReference type="ARBA" id="ARBA00022598"/>
    </source>
</evidence>
<dbReference type="SUPFAM" id="SSF55681">
    <property type="entry name" value="Class II aaRS and biotin synthetases"/>
    <property type="match status" value="1"/>
</dbReference>
<proteinExistence type="predicted"/>
<dbReference type="Proteomes" id="UP000016930">
    <property type="component" value="Unassembled WGS sequence"/>
</dbReference>
<protein>
    <recommendedName>
        <fullName evidence="1">phenylalanine--tRNA ligase</fullName>
        <ecNumber evidence="1">6.1.1.20</ecNumber>
    </recommendedName>
    <alternativeName>
        <fullName evidence="7">Phenylalanyl-tRNA synthetase alpha subunit</fullName>
    </alternativeName>
</protein>
<name>M2RP85_CERS8</name>
<dbReference type="EMBL" id="KB445792">
    <property type="protein sequence ID" value="EMD40681.1"/>
    <property type="molecule type" value="Genomic_DNA"/>
</dbReference>
<dbReference type="GO" id="GO:0006432">
    <property type="term" value="P:phenylalanyl-tRNA aminoacylation"/>
    <property type="evidence" value="ECO:0007669"/>
    <property type="project" value="TreeGrafter"/>
</dbReference>
<dbReference type="Gene3D" id="1.10.10.2330">
    <property type="match status" value="1"/>
</dbReference>
<dbReference type="InterPro" id="IPR002319">
    <property type="entry name" value="Phenylalanyl-tRNA_Synthase"/>
</dbReference>
<reference evidence="9 10" key="1">
    <citation type="journal article" date="2012" name="Proc. Natl. Acad. Sci. U.S.A.">
        <title>Comparative genomics of Ceriporiopsis subvermispora and Phanerochaete chrysosporium provide insight into selective ligninolysis.</title>
        <authorList>
            <person name="Fernandez-Fueyo E."/>
            <person name="Ruiz-Duenas F.J."/>
            <person name="Ferreira P."/>
            <person name="Floudas D."/>
            <person name="Hibbett D.S."/>
            <person name="Canessa P."/>
            <person name="Larrondo L.F."/>
            <person name="James T.Y."/>
            <person name="Seelenfreund D."/>
            <person name="Lobos S."/>
            <person name="Polanco R."/>
            <person name="Tello M."/>
            <person name="Honda Y."/>
            <person name="Watanabe T."/>
            <person name="Watanabe T."/>
            <person name="Ryu J.S."/>
            <person name="Kubicek C.P."/>
            <person name="Schmoll M."/>
            <person name="Gaskell J."/>
            <person name="Hammel K.E."/>
            <person name="St John F.J."/>
            <person name="Vanden Wymelenberg A."/>
            <person name="Sabat G."/>
            <person name="Splinter BonDurant S."/>
            <person name="Syed K."/>
            <person name="Yadav J.S."/>
            <person name="Doddapaneni H."/>
            <person name="Subramanian V."/>
            <person name="Lavin J.L."/>
            <person name="Oguiza J.A."/>
            <person name="Perez G."/>
            <person name="Pisabarro A.G."/>
            <person name="Ramirez L."/>
            <person name="Santoyo F."/>
            <person name="Master E."/>
            <person name="Coutinho P.M."/>
            <person name="Henrissat B."/>
            <person name="Lombard V."/>
            <person name="Magnuson J.K."/>
            <person name="Kuees U."/>
            <person name="Hori C."/>
            <person name="Igarashi K."/>
            <person name="Samejima M."/>
            <person name="Held B.W."/>
            <person name="Barry K.W."/>
            <person name="LaButti K.M."/>
            <person name="Lapidus A."/>
            <person name="Lindquist E.A."/>
            <person name="Lucas S.M."/>
            <person name="Riley R."/>
            <person name="Salamov A.A."/>
            <person name="Hoffmeister D."/>
            <person name="Schwenk D."/>
            <person name="Hadar Y."/>
            <person name="Yarden O."/>
            <person name="de Vries R.P."/>
            <person name="Wiebenga A."/>
            <person name="Stenlid J."/>
            <person name="Eastwood D."/>
            <person name="Grigoriev I.V."/>
            <person name="Berka R.M."/>
            <person name="Blanchette R.A."/>
            <person name="Kersten P."/>
            <person name="Martinez A.T."/>
            <person name="Vicuna R."/>
            <person name="Cullen D."/>
        </authorList>
    </citation>
    <scope>NUCLEOTIDE SEQUENCE [LARGE SCALE GENOMIC DNA]</scope>
    <source>
        <strain evidence="9 10">B</strain>
    </source>
</reference>
<evidence type="ECO:0000259" key="8">
    <source>
        <dbReference type="PROSITE" id="PS50862"/>
    </source>
</evidence>
<keyword evidence="2" id="KW-0436">Ligase</keyword>
<evidence type="ECO:0000313" key="9">
    <source>
        <dbReference type="EMBL" id="EMD40681.1"/>
    </source>
</evidence>
<dbReference type="GO" id="GO:0009328">
    <property type="term" value="C:phenylalanine-tRNA ligase complex"/>
    <property type="evidence" value="ECO:0007669"/>
    <property type="project" value="TreeGrafter"/>
</dbReference>
<dbReference type="PANTHER" id="PTHR11538">
    <property type="entry name" value="PHENYLALANYL-TRNA SYNTHETASE"/>
    <property type="match status" value="1"/>
</dbReference>
<dbReference type="NCBIfam" id="NF003210">
    <property type="entry name" value="PRK04172.1"/>
    <property type="match status" value="1"/>
</dbReference>
<dbReference type="GO" id="GO:0004826">
    <property type="term" value="F:phenylalanine-tRNA ligase activity"/>
    <property type="evidence" value="ECO:0007669"/>
    <property type="project" value="UniProtKB-EC"/>
</dbReference>
<keyword evidence="5" id="KW-0648">Protein biosynthesis</keyword>
<dbReference type="Gene3D" id="3.30.1370.240">
    <property type="match status" value="1"/>
</dbReference>
<dbReference type="Pfam" id="PF18553">
    <property type="entry name" value="PheRS_DBD3"/>
    <property type="match status" value="1"/>
</dbReference>
<evidence type="ECO:0000256" key="5">
    <source>
        <dbReference type="ARBA" id="ARBA00022917"/>
    </source>
</evidence>
<dbReference type="GO" id="GO:0005524">
    <property type="term" value="F:ATP binding"/>
    <property type="evidence" value="ECO:0007669"/>
    <property type="project" value="UniProtKB-KW"/>
</dbReference>
<dbReference type="InterPro" id="IPR006195">
    <property type="entry name" value="aa-tRNA-synth_II"/>
</dbReference>
<keyword evidence="3" id="KW-0547">Nucleotide-binding</keyword>
<keyword evidence="6" id="KW-0030">Aminoacyl-tRNA synthetase</keyword>
<dbReference type="Pfam" id="PF01409">
    <property type="entry name" value="tRNA-synt_2d"/>
    <property type="match status" value="2"/>
</dbReference>
<evidence type="ECO:0000256" key="4">
    <source>
        <dbReference type="ARBA" id="ARBA00022840"/>
    </source>
</evidence>
<dbReference type="AlphaFoldDB" id="M2RP85"/>